<evidence type="ECO:0000313" key="3">
    <source>
        <dbReference type="Proteomes" id="UP001150941"/>
    </source>
</evidence>
<accession>A0A9W9TEQ1</accession>
<dbReference type="GeneID" id="83205900"/>
<proteinExistence type="predicted"/>
<evidence type="ECO:0000313" key="2">
    <source>
        <dbReference type="EMBL" id="KAJ5220097.1"/>
    </source>
</evidence>
<dbReference type="Proteomes" id="UP001150941">
    <property type="component" value="Unassembled WGS sequence"/>
</dbReference>
<organism evidence="2 3">
    <name type="scientific">Penicillium chermesinum</name>
    <dbReference type="NCBI Taxonomy" id="63820"/>
    <lineage>
        <taxon>Eukaryota</taxon>
        <taxon>Fungi</taxon>
        <taxon>Dikarya</taxon>
        <taxon>Ascomycota</taxon>
        <taxon>Pezizomycotina</taxon>
        <taxon>Eurotiomycetes</taxon>
        <taxon>Eurotiomycetidae</taxon>
        <taxon>Eurotiales</taxon>
        <taxon>Aspergillaceae</taxon>
        <taxon>Penicillium</taxon>
    </lineage>
</organism>
<dbReference type="AlphaFoldDB" id="A0A9W9TEQ1"/>
<feature type="region of interest" description="Disordered" evidence="1">
    <location>
        <begin position="75"/>
        <end position="95"/>
    </location>
</feature>
<dbReference type="RefSeq" id="XP_058326927.1">
    <property type="nucleotide sequence ID" value="XM_058478597.1"/>
</dbReference>
<reference evidence="2" key="1">
    <citation type="submission" date="2022-11" db="EMBL/GenBank/DDBJ databases">
        <authorList>
            <person name="Petersen C."/>
        </authorList>
    </citation>
    <scope>NUCLEOTIDE SEQUENCE</scope>
    <source>
        <strain evidence="2">IBT 19713</strain>
    </source>
</reference>
<comment type="caution">
    <text evidence="2">The sequence shown here is derived from an EMBL/GenBank/DDBJ whole genome shotgun (WGS) entry which is preliminary data.</text>
</comment>
<gene>
    <name evidence="2" type="ORF">N7468_009301</name>
</gene>
<keyword evidence="3" id="KW-1185">Reference proteome</keyword>
<name>A0A9W9TEQ1_9EURO</name>
<protein>
    <submittedName>
        <fullName evidence="2">Uncharacterized protein</fullName>
    </submittedName>
</protein>
<dbReference type="EMBL" id="JAPQKS010000007">
    <property type="protein sequence ID" value="KAJ5220097.1"/>
    <property type="molecule type" value="Genomic_DNA"/>
</dbReference>
<evidence type="ECO:0000256" key="1">
    <source>
        <dbReference type="SAM" id="MobiDB-lite"/>
    </source>
</evidence>
<sequence length="95" mass="10950">MKRPCLEDSKNLLQRKETGVRKDTISCIVIRQRGSVHNINHKVHRYLMHSAVYAKDPQGTRMHKMIDLQKARKNYRPQEQALPQPGVVGFSTKVG</sequence>
<reference evidence="2" key="2">
    <citation type="journal article" date="2023" name="IMA Fungus">
        <title>Comparative genomic study of the Penicillium genus elucidates a diverse pangenome and 15 lateral gene transfer events.</title>
        <authorList>
            <person name="Petersen C."/>
            <person name="Sorensen T."/>
            <person name="Nielsen M.R."/>
            <person name="Sondergaard T.E."/>
            <person name="Sorensen J.L."/>
            <person name="Fitzpatrick D.A."/>
            <person name="Frisvad J.C."/>
            <person name="Nielsen K.L."/>
        </authorList>
    </citation>
    <scope>NUCLEOTIDE SEQUENCE</scope>
    <source>
        <strain evidence="2">IBT 19713</strain>
    </source>
</reference>